<proteinExistence type="predicted"/>
<evidence type="ECO:0000313" key="3">
    <source>
        <dbReference type="Proteomes" id="UP000652231"/>
    </source>
</evidence>
<dbReference type="AlphaFoldDB" id="A0A8J2V9W4"/>
<keyword evidence="3" id="KW-1185">Reference proteome</keyword>
<dbReference type="Pfam" id="PF16119">
    <property type="entry name" value="DUF4835"/>
    <property type="match status" value="1"/>
</dbReference>
<comment type="caution">
    <text evidence="2">The sequence shown here is derived from an EMBL/GenBank/DDBJ whole genome shotgun (WGS) entry which is preliminary data.</text>
</comment>
<gene>
    <name evidence="2" type="ORF">GCM10011312_14080</name>
</gene>
<dbReference type="EMBL" id="BMGK01000005">
    <property type="protein sequence ID" value="GGD91493.1"/>
    <property type="molecule type" value="Genomic_DNA"/>
</dbReference>
<accession>A0A8J2V9W4</accession>
<feature type="chain" id="PRO_5035304332" evidence="1">
    <location>
        <begin position="20"/>
        <end position="296"/>
    </location>
</feature>
<organism evidence="2 3">
    <name type="scientific">Planktosalinus lacus</name>
    <dbReference type="NCBI Taxonomy" id="1526573"/>
    <lineage>
        <taxon>Bacteria</taxon>
        <taxon>Pseudomonadati</taxon>
        <taxon>Bacteroidota</taxon>
        <taxon>Flavobacteriia</taxon>
        <taxon>Flavobacteriales</taxon>
        <taxon>Flavobacteriaceae</taxon>
        <taxon>Planktosalinus</taxon>
    </lineage>
</organism>
<name>A0A8J2V9W4_9FLAO</name>
<dbReference type="InterPro" id="IPR032274">
    <property type="entry name" value="DUF4835"/>
</dbReference>
<reference evidence="2" key="1">
    <citation type="journal article" date="2014" name="Int. J. Syst. Evol. Microbiol.">
        <title>Complete genome sequence of Corynebacterium casei LMG S-19264T (=DSM 44701T), isolated from a smear-ripened cheese.</title>
        <authorList>
            <consortium name="US DOE Joint Genome Institute (JGI-PGF)"/>
            <person name="Walter F."/>
            <person name="Albersmeier A."/>
            <person name="Kalinowski J."/>
            <person name="Ruckert C."/>
        </authorList>
    </citation>
    <scope>NUCLEOTIDE SEQUENCE</scope>
    <source>
        <strain evidence="2">CGMCC 1.12924</strain>
    </source>
</reference>
<sequence>MNKFTYLLVFLFFTLHIAAQEFNALVIVNAEQTGESNQQIFKTLERDLTEFINETSWTNKVYANQERIDASFNIIVSEYDSDMFTASIQIQASRPVFGSTYLSPIYNYNDRQFSFNYREFQPLNFNLNTFESNLISVVAFHVYTILGLDASTFSENGGEEYHSVAKQIVNTAASGNFSGWKASDGNQSRYQLNEALVSPIFSTFHNVMYKYHRKGLDIMQENPREGKEVIAEAINELKDINDRRPNSFLLRTFFDTKAEEIQSIFSDGPSVTIDQLTQNLTRMAPTKRENWSKIKY</sequence>
<reference evidence="2" key="2">
    <citation type="submission" date="2020-09" db="EMBL/GenBank/DDBJ databases">
        <authorList>
            <person name="Sun Q."/>
            <person name="Zhou Y."/>
        </authorList>
    </citation>
    <scope>NUCLEOTIDE SEQUENCE</scope>
    <source>
        <strain evidence="2">CGMCC 1.12924</strain>
    </source>
</reference>
<dbReference type="RefSeq" id="WP_188440979.1">
    <property type="nucleotide sequence ID" value="NZ_BMGK01000005.1"/>
</dbReference>
<evidence type="ECO:0000256" key="1">
    <source>
        <dbReference type="SAM" id="SignalP"/>
    </source>
</evidence>
<feature type="signal peptide" evidence="1">
    <location>
        <begin position="1"/>
        <end position="19"/>
    </location>
</feature>
<evidence type="ECO:0000313" key="2">
    <source>
        <dbReference type="EMBL" id="GGD91493.1"/>
    </source>
</evidence>
<keyword evidence="1" id="KW-0732">Signal</keyword>
<protein>
    <submittedName>
        <fullName evidence="2">DUF4835 domain-containing protein</fullName>
    </submittedName>
</protein>
<dbReference type="Proteomes" id="UP000652231">
    <property type="component" value="Unassembled WGS sequence"/>
</dbReference>